<dbReference type="Proteomes" id="UP001595604">
    <property type="component" value="Unassembled WGS sequence"/>
</dbReference>
<organism evidence="4 5">
    <name type="scientific">Novosphingobium bradum</name>
    <dbReference type="NCBI Taxonomy" id="1737444"/>
    <lineage>
        <taxon>Bacteria</taxon>
        <taxon>Pseudomonadati</taxon>
        <taxon>Pseudomonadota</taxon>
        <taxon>Alphaproteobacteria</taxon>
        <taxon>Sphingomonadales</taxon>
        <taxon>Sphingomonadaceae</taxon>
        <taxon>Novosphingobium</taxon>
    </lineage>
</organism>
<dbReference type="SUPFAM" id="SSF46689">
    <property type="entry name" value="Homeodomain-like"/>
    <property type="match status" value="1"/>
</dbReference>
<dbReference type="RefSeq" id="WP_379508030.1">
    <property type="nucleotide sequence ID" value="NZ_JBHRTQ010000001.1"/>
</dbReference>
<dbReference type="PROSITE" id="PS50977">
    <property type="entry name" value="HTH_TETR_2"/>
    <property type="match status" value="1"/>
</dbReference>
<evidence type="ECO:0000256" key="1">
    <source>
        <dbReference type="ARBA" id="ARBA00023125"/>
    </source>
</evidence>
<evidence type="ECO:0000259" key="3">
    <source>
        <dbReference type="PROSITE" id="PS50977"/>
    </source>
</evidence>
<reference evidence="5" key="1">
    <citation type="journal article" date="2019" name="Int. J. Syst. Evol. Microbiol.">
        <title>The Global Catalogue of Microorganisms (GCM) 10K type strain sequencing project: providing services to taxonomists for standard genome sequencing and annotation.</title>
        <authorList>
            <consortium name="The Broad Institute Genomics Platform"/>
            <consortium name="The Broad Institute Genome Sequencing Center for Infectious Disease"/>
            <person name="Wu L."/>
            <person name="Ma J."/>
        </authorList>
    </citation>
    <scope>NUCLEOTIDE SEQUENCE [LARGE SCALE GENOMIC DNA]</scope>
    <source>
        <strain evidence="5">KCTC 42984</strain>
    </source>
</reference>
<sequence>MNSGILNKRVTVTGPEPGTNAAVADAAVTDAAMGTQNVLGRRLGRKGKESRERILAAFERLLGGPPECPITLSAVARESGLGLSTLYLYFPDLGALALTALRRIPNKGPVVFVELLRTFWTDEVLARRCLEFTRAYYAFWRENSRIMHLRNTLADANDPRFLDARHQALHPVIVMLVEQMAGDPQDSASFPIHIARVLLTGVERICTVLTNPVYPFGVTTGHASDPDDIEHLLAAEAHLLFLAIRDQRHARP</sequence>
<proteinExistence type="predicted"/>
<dbReference type="InterPro" id="IPR001647">
    <property type="entry name" value="HTH_TetR"/>
</dbReference>
<gene>
    <name evidence="4" type="ORF">ACFOD9_00060</name>
</gene>
<dbReference type="EMBL" id="JBHRTQ010000001">
    <property type="protein sequence ID" value="MFC3172633.1"/>
    <property type="molecule type" value="Genomic_DNA"/>
</dbReference>
<protein>
    <submittedName>
        <fullName evidence="4">TetR/AcrR family transcriptional regulator</fullName>
    </submittedName>
</protein>
<keyword evidence="1 2" id="KW-0238">DNA-binding</keyword>
<evidence type="ECO:0000256" key="2">
    <source>
        <dbReference type="PROSITE-ProRule" id="PRU00335"/>
    </source>
</evidence>
<dbReference type="InterPro" id="IPR009057">
    <property type="entry name" value="Homeodomain-like_sf"/>
</dbReference>
<evidence type="ECO:0000313" key="5">
    <source>
        <dbReference type="Proteomes" id="UP001595604"/>
    </source>
</evidence>
<keyword evidence="5" id="KW-1185">Reference proteome</keyword>
<dbReference type="Gene3D" id="1.10.357.10">
    <property type="entry name" value="Tetracycline Repressor, domain 2"/>
    <property type="match status" value="1"/>
</dbReference>
<name>A0ABV7IP78_9SPHN</name>
<feature type="DNA-binding region" description="H-T-H motif" evidence="2">
    <location>
        <begin position="71"/>
        <end position="90"/>
    </location>
</feature>
<comment type="caution">
    <text evidence="4">The sequence shown here is derived from an EMBL/GenBank/DDBJ whole genome shotgun (WGS) entry which is preliminary data.</text>
</comment>
<feature type="domain" description="HTH tetR-type" evidence="3">
    <location>
        <begin position="48"/>
        <end position="108"/>
    </location>
</feature>
<evidence type="ECO:0000313" key="4">
    <source>
        <dbReference type="EMBL" id="MFC3172633.1"/>
    </source>
</evidence>
<accession>A0ABV7IP78</accession>